<proteinExistence type="predicted"/>
<organism evidence="1">
    <name type="scientific">Candidatus Nitrotoga fabula</name>
    <dbReference type="NCBI Taxonomy" id="2182327"/>
    <lineage>
        <taxon>Bacteria</taxon>
        <taxon>Pseudomonadati</taxon>
        <taxon>Pseudomonadota</taxon>
        <taxon>Betaproteobacteria</taxon>
        <taxon>Nitrosomonadales</taxon>
        <taxon>Gallionellaceae</taxon>
        <taxon>Candidatus Nitrotoga</taxon>
    </lineage>
</organism>
<protein>
    <submittedName>
        <fullName evidence="1">Uncharacterized protein</fullName>
    </submittedName>
</protein>
<name>A0A2X0R7G6_9PROT</name>
<accession>A0A2X0R7G6</accession>
<dbReference type="AlphaFoldDB" id="A0A2X0R7G6"/>
<dbReference type="Gene3D" id="1.10.150.20">
    <property type="entry name" value="5' to 3' exonuclease, C-terminal subdomain"/>
    <property type="match status" value="1"/>
</dbReference>
<sequence>MRLLLGEGLTTVEKVVDVYLRNELRSIRNFGTKSLREIEKWFPVKPDKSSLALLEHLQHVPRTSGNR</sequence>
<dbReference type="EMBL" id="LS423452">
    <property type="protein sequence ID" value="SPS05942.1"/>
    <property type="molecule type" value="Genomic_DNA"/>
</dbReference>
<reference evidence="1" key="1">
    <citation type="submission" date="2018-05" db="EMBL/GenBank/DDBJ databases">
        <authorList>
            <person name="Lanie J.A."/>
            <person name="Ng W.-L."/>
            <person name="Kazmierczak K.M."/>
            <person name="Andrzejewski T.M."/>
            <person name="Davidsen T.M."/>
            <person name="Wayne K.J."/>
            <person name="Tettelin H."/>
            <person name="Glass J.I."/>
            <person name="Rusch D."/>
            <person name="Podicherti R."/>
            <person name="Tsui H.-C.T."/>
            <person name="Winkler M.E."/>
        </authorList>
    </citation>
    <scope>NUCLEOTIDE SEQUENCE</scope>
    <source>
        <strain evidence="1">KNB</strain>
    </source>
</reference>
<gene>
    <name evidence="1" type="ORF">NITFAB_1532</name>
</gene>
<evidence type="ECO:0000313" key="1">
    <source>
        <dbReference type="EMBL" id="SPS05942.1"/>
    </source>
</evidence>